<dbReference type="InterPro" id="IPR050391">
    <property type="entry name" value="Mito_Metabolite_Transporter"/>
</dbReference>
<keyword evidence="13" id="KW-1185">Reference proteome</keyword>
<dbReference type="SUPFAM" id="SSF103506">
    <property type="entry name" value="Mitochondrial carrier"/>
    <property type="match status" value="1"/>
</dbReference>
<reference evidence="12 13" key="1">
    <citation type="submission" date="2018-01" db="EMBL/GenBank/DDBJ databases">
        <title>Harnessing the power of phylogenomics to disentangle the directionality and signatures of interkingdom host jumping in the parasitic fungal genus Tolypocladium.</title>
        <authorList>
            <person name="Quandt C.A."/>
            <person name="Patterson W."/>
            <person name="Spatafora J.W."/>
        </authorList>
    </citation>
    <scope>NUCLEOTIDE SEQUENCE [LARGE SCALE GENOMIC DNA]</scope>
    <source>
        <strain evidence="12 13">NRBC 100945</strain>
    </source>
</reference>
<dbReference type="AlphaFoldDB" id="A0A2S4KLB4"/>
<evidence type="ECO:0000256" key="9">
    <source>
        <dbReference type="PROSITE-ProRule" id="PRU00282"/>
    </source>
</evidence>
<dbReference type="GO" id="GO:0016020">
    <property type="term" value="C:membrane"/>
    <property type="evidence" value="ECO:0007669"/>
    <property type="project" value="UniProtKB-SubCell"/>
</dbReference>
<dbReference type="PANTHER" id="PTHR45618">
    <property type="entry name" value="MITOCHONDRIAL DICARBOXYLATE CARRIER-RELATED"/>
    <property type="match status" value="1"/>
</dbReference>
<evidence type="ECO:0000256" key="5">
    <source>
        <dbReference type="ARBA" id="ARBA00022737"/>
    </source>
</evidence>
<dbReference type="PROSITE" id="PS50920">
    <property type="entry name" value="SOLCAR"/>
    <property type="match status" value="1"/>
</dbReference>
<evidence type="ECO:0000256" key="1">
    <source>
        <dbReference type="ARBA" id="ARBA00004141"/>
    </source>
</evidence>
<evidence type="ECO:0000256" key="4">
    <source>
        <dbReference type="ARBA" id="ARBA00022692"/>
    </source>
</evidence>
<evidence type="ECO:0000256" key="2">
    <source>
        <dbReference type="ARBA" id="ARBA00006375"/>
    </source>
</evidence>
<comment type="subcellular location">
    <subcellularLocation>
        <location evidence="1">Membrane</location>
        <topology evidence="1">Multi-pass membrane protein</topology>
    </subcellularLocation>
</comment>
<dbReference type="OrthoDB" id="448427at2759"/>
<protein>
    <recommendedName>
        <fullName evidence="14">Mitochondrial dicarboxylate transporter</fullName>
    </recommendedName>
</protein>
<keyword evidence="7" id="KW-1133">Transmembrane helix</keyword>
<evidence type="ECO:0000313" key="12">
    <source>
        <dbReference type="EMBL" id="POR30991.1"/>
    </source>
</evidence>
<keyword evidence="4 9" id="KW-0812">Transmembrane</keyword>
<keyword evidence="6" id="KW-0999">Mitochondrion inner membrane</keyword>
<evidence type="ECO:0000256" key="7">
    <source>
        <dbReference type="ARBA" id="ARBA00022989"/>
    </source>
</evidence>
<dbReference type="Gene3D" id="1.50.40.10">
    <property type="entry name" value="Mitochondrial carrier domain"/>
    <property type="match status" value="1"/>
</dbReference>
<comment type="caution">
    <text evidence="12">The sequence shown here is derived from an EMBL/GenBank/DDBJ whole genome shotgun (WGS) entry which is preliminary data.</text>
</comment>
<evidence type="ECO:0000256" key="11">
    <source>
        <dbReference type="SAM" id="MobiDB-lite"/>
    </source>
</evidence>
<dbReference type="EMBL" id="PKSG01001110">
    <property type="protein sequence ID" value="POR30991.1"/>
    <property type="molecule type" value="Genomic_DNA"/>
</dbReference>
<proteinExistence type="inferred from homology"/>
<evidence type="ECO:0000313" key="13">
    <source>
        <dbReference type="Proteomes" id="UP000237481"/>
    </source>
</evidence>
<dbReference type="InterPro" id="IPR018108">
    <property type="entry name" value="MCP_transmembrane"/>
</dbReference>
<dbReference type="Proteomes" id="UP000237481">
    <property type="component" value="Unassembled WGS sequence"/>
</dbReference>
<keyword evidence="3 10" id="KW-0813">Transport</keyword>
<dbReference type="InterPro" id="IPR023395">
    <property type="entry name" value="MCP_dom_sf"/>
</dbReference>
<sequence>MNRASQHRAILQEKPTTSAAHSPQYPKWFGGSASCLAVVFSHPLDLTISWFAEAVNYGSTRFAIYESIKENAAQVTHGPVSMGILLPAAAISGVCGAVVGNPADIANVRMQNDQSLPIGKRQNYRSVIDVLSRIAREEGGRGFLRGVMPNTIRAGVMTSCQLASYDGFKEMLQTQLGMSGDALGTQLAASLLAGLAATTLCSPVDVLKTRTMSSKSAEGVSGGRLTVDIQGLAAELYKAGTAYCGYAAAAGTA</sequence>
<feature type="region of interest" description="Disordered" evidence="11">
    <location>
        <begin position="1"/>
        <end position="23"/>
    </location>
</feature>
<evidence type="ECO:0000256" key="10">
    <source>
        <dbReference type="RuleBase" id="RU000488"/>
    </source>
</evidence>
<feature type="repeat" description="Solcar" evidence="9">
    <location>
        <begin position="80"/>
        <end position="171"/>
    </location>
</feature>
<dbReference type="Pfam" id="PF00153">
    <property type="entry name" value="Mito_carr"/>
    <property type="match status" value="2"/>
</dbReference>
<evidence type="ECO:0000256" key="3">
    <source>
        <dbReference type="ARBA" id="ARBA00022448"/>
    </source>
</evidence>
<organism evidence="12 13">
    <name type="scientific">Tolypocladium paradoxum</name>
    <dbReference type="NCBI Taxonomy" id="94208"/>
    <lineage>
        <taxon>Eukaryota</taxon>
        <taxon>Fungi</taxon>
        <taxon>Dikarya</taxon>
        <taxon>Ascomycota</taxon>
        <taxon>Pezizomycotina</taxon>
        <taxon>Sordariomycetes</taxon>
        <taxon>Hypocreomycetidae</taxon>
        <taxon>Hypocreales</taxon>
        <taxon>Ophiocordycipitaceae</taxon>
        <taxon>Tolypocladium</taxon>
    </lineage>
</organism>
<comment type="similarity">
    <text evidence="2 10">Belongs to the mitochondrial carrier (TC 2.A.29) family.</text>
</comment>
<keyword evidence="6" id="KW-0496">Mitochondrion</keyword>
<keyword evidence="5" id="KW-0677">Repeat</keyword>
<keyword evidence="8 9" id="KW-0472">Membrane</keyword>
<accession>A0A2S4KLB4</accession>
<evidence type="ECO:0008006" key="14">
    <source>
        <dbReference type="Google" id="ProtNLM"/>
    </source>
</evidence>
<gene>
    <name evidence="12" type="ORF">TPAR_08801</name>
</gene>
<name>A0A2S4KLB4_9HYPO</name>
<evidence type="ECO:0000256" key="8">
    <source>
        <dbReference type="ARBA" id="ARBA00023136"/>
    </source>
</evidence>
<evidence type="ECO:0000256" key="6">
    <source>
        <dbReference type="ARBA" id="ARBA00022792"/>
    </source>
</evidence>